<organism evidence="1">
    <name type="scientific">viral metagenome</name>
    <dbReference type="NCBI Taxonomy" id="1070528"/>
    <lineage>
        <taxon>unclassified sequences</taxon>
        <taxon>metagenomes</taxon>
        <taxon>organismal metagenomes</taxon>
    </lineage>
</organism>
<reference evidence="1" key="1">
    <citation type="submission" date="2020-03" db="EMBL/GenBank/DDBJ databases">
        <title>The deep terrestrial virosphere.</title>
        <authorList>
            <person name="Holmfeldt K."/>
            <person name="Nilsson E."/>
            <person name="Simone D."/>
            <person name="Lopez-Fernandez M."/>
            <person name="Wu X."/>
            <person name="de Brujin I."/>
            <person name="Lundin D."/>
            <person name="Andersson A."/>
            <person name="Bertilsson S."/>
            <person name="Dopson M."/>
        </authorList>
    </citation>
    <scope>NUCLEOTIDE SEQUENCE</scope>
    <source>
        <strain evidence="1">MM415B00820</strain>
    </source>
</reference>
<dbReference type="AlphaFoldDB" id="A0A6M3IXT3"/>
<name>A0A6M3IXT3_9ZZZZ</name>
<gene>
    <name evidence="1" type="ORF">MM415B00820_0006</name>
</gene>
<dbReference type="EMBL" id="MT141463">
    <property type="protein sequence ID" value="QJA62144.1"/>
    <property type="molecule type" value="Genomic_DNA"/>
</dbReference>
<protein>
    <submittedName>
        <fullName evidence="1">Uncharacterized protein</fullName>
    </submittedName>
</protein>
<sequence length="143" mass="16254">MDINQFINYAIKQIDEEGIYPTPGVIVRANGKTELLANAMDGNGVVRNALKKCREPGVIEQIATFDCFCKEDQGTTLDSCLCIIHAKLDEPAKLGILEYSWNNGNPITKLINWENKFWNESNKGLLDKFTKLMNEDRYKNQSH</sequence>
<evidence type="ECO:0000313" key="1">
    <source>
        <dbReference type="EMBL" id="QJA62144.1"/>
    </source>
</evidence>
<proteinExistence type="predicted"/>
<accession>A0A6M3IXT3</accession>